<feature type="transmembrane region" description="Helical" evidence="7">
    <location>
        <begin position="333"/>
        <end position="355"/>
    </location>
</feature>
<feature type="transmembrane region" description="Helical" evidence="7">
    <location>
        <begin position="244"/>
        <end position="266"/>
    </location>
</feature>
<dbReference type="InterPro" id="IPR010227">
    <property type="entry name" value="NADH_Q_OxRdtase_chainM/4"/>
</dbReference>
<dbReference type="PANTHER" id="PTHR43507:SF1">
    <property type="entry name" value="NADH-UBIQUINONE OXIDOREDUCTASE CHAIN 4"/>
    <property type="match status" value="1"/>
</dbReference>
<dbReference type="Pfam" id="PF00361">
    <property type="entry name" value="Proton_antipo_M"/>
    <property type="match status" value="1"/>
</dbReference>
<feature type="transmembrane region" description="Helical" evidence="7">
    <location>
        <begin position="113"/>
        <end position="131"/>
    </location>
</feature>
<dbReference type="PRINTS" id="PR01437">
    <property type="entry name" value="NUOXDRDTASE4"/>
</dbReference>
<dbReference type="GO" id="GO:0042773">
    <property type="term" value="P:ATP synthesis coupled electron transport"/>
    <property type="evidence" value="ECO:0007669"/>
    <property type="project" value="InterPro"/>
</dbReference>
<comment type="similarity">
    <text evidence="2">Belongs to the complex I subunit 4 family.</text>
</comment>
<feature type="transmembrane region" description="Helical" evidence="7">
    <location>
        <begin position="309"/>
        <end position="327"/>
    </location>
</feature>
<reference evidence="9 10" key="1">
    <citation type="submission" date="2018-03" db="EMBL/GenBank/DDBJ databases">
        <title>Genomic Encyclopedia of Archaeal and Bacterial Type Strains, Phase II (KMG-II): from individual species to whole genera.</title>
        <authorList>
            <person name="Goeker M."/>
        </authorList>
    </citation>
    <scope>NUCLEOTIDE SEQUENCE [LARGE SCALE GENOMIC DNA]</scope>
    <source>
        <strain evidence="9 10">ATCC BAA-1496</strain>
    </source>
</reference>
<dbReference type="GO" id="GO:0012505">
    <property type="term" value="C:endomembrane system"/>
    <property type="evidence" value="ECO:0007669"/>
    <property type="project" value="UniProtKB-SubCell"/>
</dbReference>
<dbReference type="GO" id="GO:0016020">
    <property type="term" value="C:membrane"/>
    <property type="evidence" value="ECO:0007669"/>
    <property type="project" value="UniProtKB-SubCell"/>
</dbReference>
<feature type="transmembrane region" description="Helical" evidence="7">
    <location>
        <begin position="68"/>
        <end position="89"/>
    </location>
</feature>
<keyword evidence="5 7" id="KW-0472">Membrane</keyword>
<dbReference type="InterPro" id="IPR001750">
    <property type="entry name" value="ND/Mrp_TM"/>
</dbReference>
<evidence type="ECO:0000259" key="8">
    <source>
        <dbReference type="Pfam" id="PF00361"/>
    </source>
</evidence>
<evidence type="ECO:0000256" key="5">
    <source>
        <dbReference type="ARBA" id="ARBA00023136"/>
    </source>
</evidence>
<comment type="caution">
    <text evidence="9">The sequence shown here is derived from an EMBL/GenBank/DDBJ whole genome shotgun (WGS) entry which is preliminary data.</text>
</comment>
<evidence type="ECO:0000256" key="4">
    <source>
        <dbReference type="ARBA" id="ARBA00022989"/>
    </source>
</evidence>
<dbReference type="GO" id="GO:0015990">
    <property type="term" value="P:electron transport coupled proton transport"/>
    <property type="evidence" value="ECO:0007669"/>
    <property type="project" value="TreeGrafter"/>
</dbReference>
<sequence length="507" mass="51643">MLLVPGAVGLWLVTGGRALAPATARVAALVAACVGGAVAVWASVTRPDVDRAWIPSLGVRWHLDIDGISAPLVVLTAVIGVLVVVHAWVEQPWLDEAKSTPDGTGRISERGSAATYLGCLLLVVTGALAVFAARDALLFFIAFEVVLVPMWVLIGRYGDPHSAAKRADASARFILYTAVGSTLMLVGILVLVTRTGTAALDELPSAAAGLDIGTQTLAAVLLTLGLAVKVPVFPLHTWLPAAHTTAPTAGSVLLAAVLLKLGTYGLVRLPIASVPDGFARIAPVLAVAGVVGIIWGGLICLVERDLKRLIAFSSVAHMGFVVLGLASGTELGLQAALIGNIAHGIVSALLFVVVGGLKHRWGSVDLDVIRPALREVAPRLGFALVLGLAAALGLPGLAVFWGEFLALVGAWSAAEHTGLLRACVVVAAVGAALAAAYALRVARIVWVGDAVPEAELASARAATPDTRGAELAVLSVLGVATVALGLVPMIVLSVTADAAAALLGGSR</sequence>
<dbReference type="InterPro" id="IPR003918">
    <property type="entry name" value="NADH_UbQ_OxRdtase"/>
</dbReference>
<evidence type="ECO:0000256" key="2">
    <source>
        <dbReference type="ARBA" id="ARBA00009025"/>
    </source>
</evidence>
<gene>
    <name evidence="9" type="ORF">BCF74_11579</name>
</gene>
<evidence type="ECO:0000256" key="6">
    <source>
        <dbReference type="RuleBase" id="RU000320"/>
    </source>
</evidence>
<protein>
    <submittedName>
        <fullName evidence="9">NADH dehydrogenase subunit M</fullName>
    </submittedName>
</protein>
<dbReference type="Proteomes" id="UP000237822">
    <property type="component" value="Unassembled WGS sequence"/>
</dbReference>
<keyword evidence="10" id="KW-1185">Reference proteome</keyword>
<feature type="transmembrane region" description="Helical" evidence="7">
    <location>
        <begin position="471"/>
        <end position="494"/>
    </location>
</feature>
<feature type="transmembrane region" description="Helical" evidence="7">
    <location>
        <begin position="137"/>
        <end position="154"/>
    </location>
</feature>
<feature type="transmembrane region" description="Helical" evidence="7">
    <location>
        <begin position="376"/>
        <end position="398"/>
    </location>
</feature>
<feature type="transmembrane region" description="Helical" evidence="7">
    <location>
        <begin position="278"/>
        <end position="302"/>
    </location>
</feature>
<evidence type="ECO:0000313" key="9">
    <source>
        <dbReference type="EMBL" id="PRY57564.1"/>
    </source>
</evidence>
<evidence type="ECO:0000256" key="3">
    <source>
        <dbReference type="ARBA" id="ARBA00022692"/>
    </source>
</evidence>
<dbReference type="PANTHER" id="PTHR43507">
    <property type="entry name" value="NADH-UBIQUINONE OXIDOREDUCTASE CHAIN 4"/>
    <property type="match status" value="1"/>
</dbReference>
<dbReference type="AlphaFoldDB" id="A0A2T0UI48"/>
<organism evidence="9 10">
    <name type="scientific">Knoellia remsis</name>
    <dbReference type="NCBI Taxonomy" id="407159"/>
    <lineage>
        <taxon>Bacteria</taxon>
        <taxon>Bacillati</taxon>
        <taxon>Actinomycetota</taxon>
        <taxon>Actinomycetes</taxon>
        <taxon>Micrococcales</taxon>
        <taxon>Intrasporangiaceae</taxon>
        <taxon>Knoellia</taxon>
    </lineage>
</organism>
<dbReference type="EMBL" id="PVTI01000015">
    <property type="protein sequence ID" value="PRY57564.1"/>
    <property type="molecule type" value="Genomic_DNA"/>
</dbReference>
<evidence type="ECO:0000313" key="10">
    <source>
        <dbReference type="Proteomes" id="UP000237822"/>
    </source>
</evidence>
<dbReference type="GO" id="GO:0048039">
    <property type="term" value="F:ubiquinone binding"/>
    <property type="evidence" value="ECO:0007669"/>
    <property type="project" value="TreeGrafter"/>
</dbReference>
<name>A0A2T0UI48_9MICO</name>
<accession>A0A2T0UI48</accession>
<comment type="subcellular location">
    <subcellularLocation>
        <location evidence="1">Endomembrane system</location>
        <topology evidence="1">Multi-pass membrane protein</topology>
    </subcellularLocation>
    <subcellularLocation>
        <location evidence="6">Membrane</location>
        <topology evidence="6">Multi-pass membrane protein</topology>
    </subcellularLocation>
</comment>
<proteinExistence type="inferred from homology"/>
<dbReference type="GO" id="GO:0008137">
    <property type="term" value="F:NADH dehydrogenase (ubiquinone) activity"/>
    <property type="evidence" value="ECO:0007669"/>
    <property type="project" value="InterPro"/>
</dbReference>
<keyword evidence="3 6" id="KW-0812">Transmembrane</keyword>
<feature type="transmembrane region" description="Helical" evidence="7">
    <location>
        <begin position="212"/>
        <end position="232"/>
    </location>
</feature>
<dbReference type="NCBIfam" id="TIGR01972">
    <property type="entry name" value="NDH_I_M"/>
    <property type="match status" value="1"/>
</dbReference>
<feature type="transmembrane region" description="Helical" evidence="7">
    <location>
        <begin position="418"/>
        <end position="439"/>
    </location>
</feature>
<feature type="transmembrane region" description="Helical" evidence="7">
    <location>
        <begin position="174"/>
        <end position="192"/>
    </location>
</feature>
<evidence type="ECO:0000256" key="1">
    <source>
        <dbReference type="ARBA" id="ARBA00004127"/>
    </source>
</evidence>
<keyword evidence="4 7" id="KW-1133">Transmembrane helix</keyword>
<evidence type="ECO:0000256" key="7">
    <source>
        <dbReference type="SAM" id="Phobius"/>
    </source>
</evidence>
<dbReference type="GO" id="GO:0003954">
    <property type="term" value="F:NADH dehydrogenase activity"/>
    <property type="evidence" value="ECO:0007669"/>
    <property type="project" value="TreeGrafter"/>
</dbReference>
<feature type="domain" description="NADH:quinone oxidoreductase/Mrp antiporter transmembrane" evidence="8">
    <location>
        <begin position="133"/>
        <end position="420"/>
    </location>
</feature>